<gene>
    <name evidence="4" type="ORF">SAMN05421879_101351</name>
</gene>
<feature type="domain" description="Bacterial type II secretion system protein E" evidence="3">
    <location>
        <begin position="139"/>
        <end position="418"/>
    </location>
</feature>
<dbReference type="CDD" id="cd01130">
    <property type="entry name" value="VirB11-like_ATPase"/>
    <property type="match status" value="1"/>
</dbReference>
<dbReference type="PANTHER" id="PTHR30486:SF15">
    <property type="entry name" value="TYPE II_IV SECRETION SYSTEM ATPASE"/>
    <property type="match status" value="1"/>
</dbReference>
<keyword evidence="5" id="KW-1185">Reference proteome</keyword>
<dbReference type="EMBL" id="OBQK01000001">
    <property type="protein sequence ID" value="SOC51911.1"/>
    <property type="molecule type" value="Genomic_DNA"/>
</dbReference>
<dbReference type="RefSeq" id="WP_097186551.1">
    <property type="nucleotide sequence ID" value="NZ_OBQK01000001.1"/>
</dbReference>
<comment type="similarity">
    <text evidence="1">Belongs to the GSP E family.</text>
</comment>
<evidence type="ECO:0000313" key="4">
    <source>
        <dbReference type="EMBL" id="SOC51911.1"/>
    </source>
</evidence>
<dbReference type="Pfam" id="PF00437">
    <property type="entry name" value="T2SSE"/>
    <property type="match status" value="1"/>
</dbReference>
<dbReference type="Gene3D" id="3.30.450.380">
    <property type="match status" value="1"/>
</dbReference>
<dbReference type="AlphaFoldDB" id="A0A285VH96"/>
<reference evidence="5" key="1">
    <citation type="submission" date="2017-08" db="EMBL/GenBank/DDBJ databases">
        <authorList>
            <person name="Varghese N."/>
            <person name="Submissions S."/>
        </authorList>
    </citation>
    <scope>NUCLEOTIDE SEQUENCE [LARGE SCALE GENOMIC DNA]</scope>
    <source>
        <strain evidence="5">USBA17B2</strain>
    </source>
</reference>
<sequence length="497" mass="54554">MRLSDRLRAAQHQAEDENTQTDVASGPAEQQSTELPLQPAGVGGSPAPVAVVPVRPIGASVTHVVPAQADALAQFKADAREQLFAKLGGRLTDSSMQESELQSTVRRELARLVQTAEVPLKADERRRLISELTDDVLGYGPLQRFLDDDSVTEVMVNGPEKVYVEIDGKLVRTPVSFTSEDHLRRVIERIVSRVGRRIDESSPLVDARLEDGSRVNAVIPPLAFSGSTLTIRKFGKVPLTVADLVDRGSMSPDMVTLLDACVRARLNVLVSGGTGTGKTTLLNVLSSFIPADERIVTIEDAVELQLQQEHVVRLEGRPPNIEGRGEVTIRDLVRNSLRMRPDRIIVGEVRGAESLDMLQAMNTGHEGSLSTLHANTPRDAISRLETLVLMAGMDLPLRAIREQIASAIDLIVHLTRMRDGTRRVTHVTEVQGMEGEIITLQDAFLFDYQAGVDHLGRFLGTTRPTGVRPGFTDRFEDLGILLPAHVFERDLNTKGRW</sequence>
<name>A0A285VH96_9MICO</name>
<evidence type="ECO:0000259" key="3">
    <source>
        <dbReference type="Pfam" id="PF00437"/>
    </source>
</evidence>
<proteinExistence type="inferred from homology"/>
<dbReference type="PANTHER" id="PTHR30486">
    <property type="entry name" value="TWITCHING MOTILITY PROTEIN PILT"/>
    <property type="match status" value="1"/>
</dbReference>
<accession>A0A285VH96</accession>
<feature type="compositionally biased region" description="Polar residues" evidence="2">
    <location>
        <begin position="20"/>
        <end position="35"/>
    </location>
</feature>
<feature type="region of interest" description="Disordered" evidence="2">
    <location>
        <begin position="1"/>
        <end position="44"/>
    </location>
</feature>
<dbReference type="InterPro" id="IPR050921">
    <property type="entry name" value="T4SS_GSP_E_ATPase"/>
</dbReference>
<evidence type="ECO:0000313" key="5">
    <source>
        <dbReference type="Proteomes" id="UP000219688"/>
    </source>
</evidence>
<dbReference type="Gene3D" id="3.40.50.300">
    <property type="entry name" value="P-loop containing nucleotide triphosphate hydrolases"/>
    <property type="match status" value="1"/>
</dbReference>
<evidence type="ECO:0000256" key="1">
    <source>
        <dbReference type="ARBA" id="ARBA00006611"/>
    </source>
</evidence>
<organism evidence="4 5">
    <name type="scientific">Ornithinimicrobium cerasi</name>
    <dbReference type="NCBI Taxonomy" id="2248773"/>
    <lineage>
        <taxon>Bacteria</taxon>
        <taxon>Bacillati</taxon>
        <taxon>Actinomycetota</taxon>
        <taxon>Actinomycetes</taxon>
        <taxon>Micrococcales</taxon>
        <taxon>Ornithinimicrobiaceae</taxon>
        <taxon>Ornithinimicrobium</taxon>
    </lineage>
</organism>
<dbReference type="GO" id="GO:0016887">
    <property type="term" value="F:ATP hydrolysis activity"/>
    <property type="evidence" value="ECO:0007669"/>
    <property type="project" value="InterPro"/>
</dbReference>
<dbReference type="InterPro" id="IPR027417">
    <property type="entry name" value="P-loop_NTPase"/>
</dbReference>
<dbReference type="SUPFAM" id="SSF52540">
    <property type="entry name" value="P-loop containing nucleoside triphosphate hydrolases"/>
    <property type="match status" value="1"/>
</dbReference>
<protein>
    <submittedName>
        <fullName evidence="4">Pilus assembly protein CpaF</fullName>
    </submittedName>
</protein>
<evidence type="ECO:0000256" key="2">
    <source>
        <dbReference type="SAM" id="MobiDB-lite"/>
    </source>
</evidence>
<dbReference type="Proteomes" id="UP000219688">
    <property type="component" value="Unassembled WGS sequence"/>
</dbReference>
<dbReference type="InterPro" id="IPR001482">
    <property type="entry name" value="T2SS/T4SS_dom"/>
</dbReference>